<organism evidence="7 8">
    <name type="scientific">Escherichia coli</name>
    <dbReference type="NCBI Taxonomy" id="562"/>
    <lineage>
        <taxon>Bacteria</taxon>
        <taxon>Pseudomonadati</taxon>
        <taxon>Pseudomonadota</taxon>
        <taxon>Gammaproteobacteria</taxon>
        <taxon>Enterobacterales</taxon>
        <taxon>Enterobacteriaceae</taxon>
        <taxon>Escherichia</taxon>
    </lineage>
</organism>
<dbReference type="InterPro" id="IPR004960">
    <property type="entry name" value="LipA_acyltrans"/>
</dbReference>
<name>A0A2X7GCU9_ECOLX</name>
<evidence type="ECO:0000256" key="1">
    <source>
        <dbReference type="ARBA" id="ARBA00004533"/>
    </source>
</evidence>
<evidence type="ECO:0000256" key="3">
    <source>
        <dbReference type="ARBA" id="ARBA00022519"/>
    </source>
</evidence>
<keyword evidence="5" id="KW-0472">Membrane</keyword>
<evidence type="ECO:0000313" key="7">
    <source>
        <dbReference type="EMBL" id="SQP89452.1"/>
    </source>
</evidence>
<dbReference type="GO" id="GO:0016746">
    <property type="term" value="F:acyltransferase activity"/>
    <property type="evidence" value="ECO:0007669"/>
    <property type="project" value="UniProtKB-KW"/>
</dbReference>
<accession>A0A2X7GCU9</accession>
<dbReference type="GO" id="GO:0005886">
    <property type="term" value="C:plasma membrane"/>
    <property type="evidence" value="ECO:0007669"/>
    <property type="project" value="UniProtKB-SubCell"/>
</dbReference>
<protein>
    <submittedName>
        <fullName evidence="7">Lauroyl/myristoyl acyltransferase</fullName>
    </submittedName>
</protein>
<evidence type="ECO:0000256" key="5">
    <source>
        <dbReference type="ARBA" id="ARBA00023136"/>
    </source>
</evidence>
<dbReference type="RefSeq" id="WP_089566124.1">
    <property type="nucleotide sequence ID" value="NZ_AP027710.1"/>
</dbReference>
<keyword evidence="4 7" id="KW-0808">Transferase</keyword>
<dbReference type="Proteomes" id="UP000250671">
    <property type="component" value="Unassembled WGS sequence"/>
</dbReference>
<reference evidence="7 8" key="1">
    <citation type="submission" date="2018-06" db="EMBL/GenBank/DDBJ databases">
        <authorList>
            <consortium name="Pathogen Informatics"/>
            <person name="Doyle S."/>
        </authorList>
    </citation>
    <scope>NUCLEOTIDE SEQUENCE [LARGE SCALE GENOMIC DNA]</scope>
    <source>
        <strain evidence="7 8">VREC0535</strain>
    </source>
</reference>
<sequence>MHQKIIKAMFYFYSAANLYSVAKDWYTKYSMKIFHAFIRKCYEKKLTGMLRYGCNTGVLHCGNKKKINIAEENFRCLTGRKPEYSLSWTQLQRVILEDAAIWGRNEEILEEIQQCAEQLNYIVSGLRQQGRTVILAPLHIVSDTLAAIVASLVAPKISTIIVSSGAEKFRELCRTNENAKLYFCSIHQDNIAFSRQLSAVINDVTEGKQNLIIFPDIPPTYTSMVSTLGKHKIECKLFDRPAKLHDGILRLSKIMSACVLFFYIYYDNGLKINIYSPVEPEQIAVKAPAIIEESIREHPEQWILWHNGFLFF</sequence>
<evidence type="ECO:0000313" key="8">
    <source>
        <dbReference type="Proteomes" id="UP000250671"/>
    </source>
</evidence>
<keyword evidence="2" id="KW-1003">Cell membrane</keyword>
<dbReference type="AlphaFoldDB" id="A0A2X7GCU9"/>
<evidence type="ECO:0000256" key="2">
    <source>
        <dbReference type="ARBA" id="ARBA00022475"/>
    </source>
</evidence>
<keyword evidence="6 7" id="KW-0012">Acyltransferase</keyword>
<evidence type="ECO:0000256" key="4">
    <source>
        <dbReference type="ARBA" id="ARBA00022679"/>
    </source>
</evidence>
<dbReference type="Pfam" id="PF03279">
    <property type="entry name" value="Lip_A_acyltrans"/>
    <property type="match status" value="1"/>
</dbReference>
<gene>
    <name evidence="7" type="ORF">SAMEA3752557_05242</name>
</gene>
<keyword evidence="3" id="KW-0997">Cell inner membrane</keyword>
<evidence type="ECO:0000256" key="6">
    <source>
        <dbReference type="ARBA" id="ARBA00023315"/>
    </source>
</evidence>
<comment type="subcellular location">
    <subcellularLocation>
        <location evidence="1">Cell inner membrane</location>
    </subcellularLocation>
</comment>
<proteinExistence type="predicted"/>
<dbReference type="EMBL" id="UCZA01000051">
    <property type="protein sequence ID" value="SQP89452.1"/>
    <property type="molecule type" value="Genomic_DNA"/>
</dbReference>
<dbReference type="GO" id="GO:0009247">
    <property type="term" value="P:glycolipid biosynthetic process"/>
    <property type="evidence" value="ECO:0007669"/>
    <property type="project" value="UniProtKB-ARBA"/>
</dbReference>